<gene>
    <name evidence="3" type="ORF">KS419_06685</name>
</gene>
<comment type="caution">
    <text evidence="3">The sequence shown here is derived from an EMBL/GenBank/DDBJ whole genome shotgun (WGS) entry which is preliminary data.</text>
</comment>
<sequence length="207" mass="23389">MERIRSVFCIGRNYVNHVKELGNEIPESPLIFSKPTQAIAIADGSTIKFPNHRGEIHHELEIVILISKEIQGDFKVEDVVGKIALGIDFTLRDEQTELKEMGHPWLKAKGFRNSAVLTEFWEFPGVVSCNETEISLRKGDQIVQRGKSSQMMFDFKRIIEECHELFGLGMGDIIFTGTPAGVGPIKDGDRFRMCWGNEEKGSFTVEM</sequence>
<dbReference type="Proteomes" id="UP000784880">
    <property type="component" value="Unassembled WGS sequence"/>
</dbReference>
<reference evidence="3 4" key="1">
    <citation type="submission" date="2021-06" db="EMBL/GenBank/DDBJ databases">
        <title>Bacillus sp. RD4P76, an endophyte from a halophyte.</title>
        <authorList>
            <person name="Sun J.-Q."/>
        </authorList>
    </citation>
    <scope>NUCLEOTIDE SEQUENCE [LARGE SCALE GENOMIC DNA]</scope>
    <source>
        <strain evidence="3 4">CGMCC 1.15917</strain>
    </source>
</reference>
<name>A0ABS6JDY2_9BACI</name>
<dbReference type="InterPro" id="IPR011234">
    <property type="entry name" value="Fumarylacetoacetase-like_C"/>
</dbReference>
<proteinExistence type="inferred from homology"/>
<evidence type="ECO:0000313" key="4">
    <source>
        <dbReference type="Proteomes" id="UP000784880"/>
    </source>
</evidence>
<keyword evidence="4" id="KW-1185">Reference proteome</keyword>
<dbReference type="EMBL" id="JAHQCS010000072">
    <property type="protein sequence ID" value="MBU9711414.1"/>
    <property type="molecule type" value="Genomic_DNA"/>
</dbReference>
<feature type="domain" description="Fumarylacetoacetase-like C-terminal" evidence="2">
    <location>
        <begin position="7"/>
        <end position="194"/>
    </location>
</feature>
<evidence type="ECO:0000259" key="2">
    <source>
        <dbReference type="Pfam" id="PF01557"/>
    </source>
</evidence>
<evidence type="ECO:0000256" key="1">
    <source>
        <dbReference type="ARBA" id="ARBA00010211"/>
    </source>
</evidence>
<dbReference type="RefSeq" id="WP_217065292.1">
    <property type="nucleotide sequence ID" value="NZ_JAHQCS010000072.1"/>
</dbReference>
<dbReference type="Pfam" id="PF01557">
    <property type="entry name" value="FAA_hydrolase"/>
    <property type="match status" value="1"/>
</dbReference>
<dbReference type="PANTHER" id="PTHR11820">
    <property type="entry name" value="ACYLPYRUVASE"/>
    <property type="match status" value="1"/>
</dbReference>
<dbReference type="PANTHER" id="PTHR11820:SF7">
    <property type="entry name" value="ACYLPYRUVASE FAHD1, MITOCHONDRIAL"/>
    <property type="match status" value="1"/>
</dbReference>
<organism evidence="3 4">
    <name type="scientific">Evansella tamaricis</name>
    <dbReference type="NCBI Taxonomy" id="2069301"/>
    <lineage>
        <taxon>Bacteria</taxon>
        <taxon>Bacillati</taxon>
        <taxon>Bacillota</taxon>
        <taxon>Bacilli</taxon>
        <taxon>Bacillales</taxon>
        <taxon>Bacillaceae</taxon>
        <taxon>Evansella</taxon>
    </lineage>
</organism>
<keyword evidence="3" id="KW-0378">Hydrolase</keyword>
<evidence type="ECO:0000313" key="3">
    <source>
        <dbReference type="EMBL" id="MBU9711414.1"/>
    </source>
</evidence>
<protein>
    <submittedName>
        <fullName evidence="3">Fumarylacetoacetate hydrolase family protein</fullName>
    </submittedName>
</protein>
<comment type="similarity">
    <text evidence="1">Belongs to the FAH family.</text>
</comment>
<accession>A0ABS6JDY2</accession>
<dbReference type="GO" id="GO:0016787">
    <property type="term" value="F:hydrolase activity"/>
    <property type="evidence" value="ECO:0007669"/>
    <property type="project" value="UniProtKB-KW"/>
</dbReference>